<gene>
    <name evidence="5" type="ORF">ACFQFF_01205</name>
</gene>
<dbReference type="PANTHER" id="PTHR43775:SF51">
    <property type="entry name" value="INACTIVE PHENOLPHTHIOCEROL SYNTHESIS POLYKETIDE SYNTHASE TYPE I PKS1-RELATED"/>
    <property type="match status" value="1"/>
</dbReference>
<dbReference type="PANTHER" id="PTHR43775">
    <property type="entry name" value="FATTY ACID SYNTHASE"/>
    <property type="match status" value="1"/>
</dbReference>
<feature type="region of interest" description="Disordered" evidence="3">
    <location>
        <begin position="70"/>
        <end position="98"/>
    </location>
</feature>
<dbReference type="SUPFAM" id="SSF53901">
    <property type="entry name" value="Thiolase-like"/>
    <property type="match status" value="1"/>
</dbReference>
<dbReference type="InterPro" id="IPR032821">
    <property type="entry name" value="PKS_assoc"/>
</dbReference>
<evidence type="ECO:0000256" key="2">
    <source>
        <dbReference type="ARBA" id="ARBA00023268"/>
    </source>
</evidence>
<comment type="caution">
    <text evidence="5">The sequence shown here is derived from an EMBL/GenBank/DDBJ whole genome shotgun (WGS) entry which is preliminary data.</text>
</comment>
<evidence type="ECO:0000313" key="5">
    <source>
        <dbReference type="EMBL" id="MFC6500287.1"/>
    </source>
</evidence>
<dbReference type="Gene3D" id="3.40.47.10">
    <property type="match status" value="1"/>
</dbReference>
<keyword evidence="6" id="KW-1185">Reference proteome</keyword>
<reference evidence="6" key="1">
    <citation type="journal article" date="2019" name="Int. J. Syst. Evol. Microbiol.">
        <title>The Global Catalogue of Microorganisms (GCM) 10K type strain sequencing project: providing services to taxonomists for standard genome sequencing and annotation.</title>
        <authorList>
            <consortium name="The Broad Institute Genomics Platform"/>
            <consortium name="The Broad Institute Genome Sequencing Center for Infectious Disease"/>
            <person name="Wu L."/>
            <person name="Ma J."/>
        </authorList>
    </citation>
    <scope>NUCLEOTIDE SEQUENCE [LARGE SCALE GENOMIC DNA]</scope>
    <source>
        <strain evidence="6">JCM 4504</strain>
    </source>
</reference>
<keyword evidence="1" id="KW-0808">Transferase</keyword>
<dbReference type="Proteomes" id="UP001596321">
    <property type="component" value="Unassembled WGS sequence"/>
</dbReference>
<dbReference type="Gene3D" id="3.30.70.3290">
    <property type="match status" value="1"/>
</dbReference>
<dbReference type="InterPro" id="IPR016039">
    <property type="entry name" value="Thiolase-like"/>
</dbReference>
<evidence type="ECO:0000256" key="1">
    <source>
        <dbReference type="ARBA" id="ARBA00022679"/>
    </source>
</evidence>
<organism evidence="5 6">
    <name type="scientific">Streptomyces plicatus</name>
    <dbReference type="NCBI Taxonomy" id="1922"/>
    <lineage>
        <taxon>Bacteria</taxon>
        <taxon>Bacillati</taxon>
        <taxon>Actinomycetota</taxon>
        <taxon>Actinomycetes</taxon>
        <taxon>Kitasatosporales</taxon>
        <taxon>Streptomycetaceae</taxon>
        <taxon>Streptomyces</taxon>
        <taxon>Streptomyces rochei group</taxon>
    </lineage>
</organism>
<dbReference type="Pfam" id="PF16197">
    <property type="entry name" value="KAsynt_C_assoc"/>
    <property type="match status" value="1"/>
</dbReference>
<feature type="compositionally biased region" description="Low complexity" evidence="3">
    <location>
        <begin position="80"/>
        <end position="98"/>
    </location>
</feature>
<feature type="compositionally biased region" description="Low complexity" evidence="3">
    <location>
        <begin position="170"/>
        <end position="180"/>
    </location>
</feature>
<keyword evidence="2" id="KW-0511">Multifunctional enzyme</keyword>
<evidence type="ECO:0000259" key="4">
    <source>
        <dbReference type="Pfam" id="PF16197"/>
    </source>
</evidence>
<feature type="region of interest" description="Disordered" evidence="3">
    <location>
        <begin position="170"/>
        <end position="202"/>
    </location>
</feature>
<sequence>MVMAMRHGLLPATLHVDTPTTHVDWSPGTVELLTEAVDWPEAGRPRRAGVSAFGISGTNAHVVLEQADHETVENDGADGTEGTTADTGTAGTPTVTDPALTPWVLSARSETALRAQAARLLAHLRTTPDARPADIALSLATSRAALPHRAVVLATPDPEATEAALTALTSADPPRRPGGQRPRRPHRVPVLGAGFAAAGDGT</sequence>
<protein>
    <submittedName>
        <fullName evidence="5">Ketoacyl-synthetase C-terminal extension domain-containing protein</fullName>
    </submittedName>
</protein>
<name>A0ABW1XPE5_STRPL</name>
<evidence type="ECO:0000313" key="6">
    <source>
        <dbReference type="Proteomes" id="UP001596321"/>
    </source>
</evidence>
<dbReference type="InterPro" id="IPR050091">
    <property type="entry name" value="PKS_NRPS_Biosynth_Enz"/>
</dbReference>
<dbReference type="EMBL" id="JBHSUW010000001">
    <property type="protein sequence ID" value="MFC6500287.1"/>
    <property type="molecule type" value="Genomic_DNA"/>
</dbReference>
<evidence type="ECO:0000256" key="3">
    <source>
        <dbReference type="SAM" id="MobiDB-lite"/>
    </source>
</evidence>
<feature type="domain" description="Polyketide synthase C-terminal extension" evidence="4">
    <location>
        <begin position="19"/>
        <end position="152"/>
    </location>
</feature>
<accession>A0ABW1XPE5</accession>
<proteinExistence type="predicted"/>